<keyword evidence="2" id="KW-0489">Methyltransferase</keyword>
<dbReference type="SUPFAM" id="SSF75217">
    <property type="entry name" value="alpha/beta knot"/>
    <property type="match status" value="1"/>
</dbReference>
<keyword evidence="1" id="KW-0175">Coiled coil</keyword>
<feature type="coiled-coil region" evidence="1">
    <location>
        <begin position="38"/>
        <end position="65"/>
    </location>
</feature>
<proteinExistence type="evidence at transcript level"/>
<dbReference type="Gene3D" id="3.40.1280.10">
    <property type="match status" value="1"/>
</dbReference>
<dbReference type="EMBL" id="LR789800">
    <property type="protein sequence ID" value="CAB3265662.1"/>
    <property type="molecule type" value="mRNA"/>
</dbReference>
<dbReference type="PANTHER" id="PTHR43191:SF2">
    <property type="entry name" value="RRNA METHYLTRANSFERASE 3, MITOCHONDRIAL"/>
    <property type="match status" value="1"/>
</dbReference>
<dbReference type="GO" id="GO:0003723">
    <property type="term" value="F:RNA binding"/>
    <property type="evidence" value="ECO:0007669"/>
    <property type="project" value="TreeGrafter"/>
</dbReference>
<dbReference type="InterPro" id="IPR029026">
    <property type="entry name" value="tRNA_m1G_MTases_N"/>
</dbReference>
<dbReference type="GO" id="GO:0032259">
    <property type="term" value="P:methylation"/>
    <property type="evidence" value="ECO:0007669"/>
    <property type="project" value="UniProtKB-KW"/>
</dbReference>
<keyword evidence="2" id="KW-0808">Transferase</keyword>
<gene>
    <name evidence="2" type="primary">Rnmtl1</name>
</gene>
<dbReference type="GO" id="GO:0008168">
    <property type="term" value="F:methyltransferase activity"/>
    <property type="evidence" value="ECO:0007669"/>
    <property type="project" value="UniProtKB-KW"/>
</dbReference>
<dbReference type="AlphaFoldDB" id="A0A6F9DQD4"/>
<sequence length="419" mass="47636">MATIGVKLNILTCCFRPHVVSFVRYKRTGLKRKSYGTYKNIEEYVESVQQKKEKLEKAKNVVKRESRPRIPVSADVKDLRYEHLGKDSKNKFANMMYNVKTSRYRQMHGVCALHGKQSIKDAINAGCYIRCIYFSSHTQLEDFPIEILSKTNLFLVSQNVMDKFAEKQVEGIYALVSQQDQTTRQKIITRRASDKESVYLPLSLICSGILDARIMGEVLNAACVTGCKEVRVMEGCVDIWNMEVLKTARGAHFKTPIYPSCDWEKLEKFFRANRPQNLFVSSDKPGEISLNDFVSDSHYQKISANSDFFRESVSEASIKRDDVDLAQTKLPCIPYHQMSLSPTSNVLTVGKLDFEAFNFIARMQALGSKCEAVTLPVTSSDNRTSIVTQTSVMLFEARRQLLSNVENSPKFEPEISVDC</sequence>
<evidence type="ECO:0000256" key="1">
    <source>
        <dbReference type="SAM" id="Coils"/>
    </source>
</evidence>
<dbReference type="InterPro" id="IPR029028">
    <property type="entry name" value="Alpha/beta_knot_MTases"/>
</dbReference>
<dbReference type="InterPro" id="IPR051259">
    <property type="entry name" value="rRNA_Methyltransferase"/>
</dbReference>
<reference evidence="2" key="1">
    <citation type="submission" date="2020-04" db="EMBL/GenBank/DDBJ databases">
        <authorList>
            <person name="Neveu A P."/>
        </authorList>
    </citation>
    <scope>NUCLEOTIDE SEQUENCE</scope>
    <source>
        <tissue evidence="2">Whole embryo</tissue>
    </source>
</reference>
<protein>
    <submittedName>
        <fullName evidence="2">RNA methyltransferase-like protein 1</fullName>
    </submittedName>
</protein>
<accession>A0A6F9DQD4</accession>
<dbReference type="Gene3D" id="3.30.1330.30">
    <property type="match status" value="1"/>
</dbReference>
<dbReference type="InterPro" id="IPR029064">
    <property type="entry name" value="Ribosomal_eL30-like_sf"/>
</dbReference>
<evidence type="ECO:0000313" key="2">
    <source>
        <dbReference type="EMBL" id="CAB3265662.1"/>
    </source>
</evidence>
<name>A0A6F9DQD4_9ASCI</name>
<organism evidence="2">
    <name type="scientific">Phallusia mammillata</name>
    <dbReference type="NCBI Taxonomy" id="59560"/>
    <lineage>
        <taxon>Eukaryota</taxon>
        <taxon>Metazoa</taxon>
        <taxon>Chordata</taxon>
        <taxon>Tunicata</taxon>
        <taxon>Ascidiacea</taxon>
        <taxon>Phlebobranchia</taxon>
        <taxon>Ascidiidae</taxon>
        <taxon>Phallusia</taxon>
    </lineage>
</organism>
<dbReference type="PANTHER" id="PTHR43191">
    <property type="entry name" value="RRNA METHYLTRANSFERASE 3"/>
    <property type="match status" value="1"/>
</dbReference>